<organism evidence="1 2">
    <name type="scientific">Caballeronia sordidicola</name>
    <name type="common">Burkholderia sordidicola</name>
    <dbReference type="NCBI Taxonomy" id="196367"/>
    <lineage>
        <taxon>Bacteria</taxon>
        <taxon>Pseudomonadati</taxon>
        <taxon>Pseudomonadota</taxon>
        <taxon>Betaproteobacteria</taxon>
        <taxon>Burkholderiales</taxon>
        <taxon>Burkholderiaceae</taxon>
        <taxon>Caballeronia</taxon>
    </lineage>
</organism>
<comment type="caution">
    <text evidence="1">The sequence shown here is derived from an EMBL/GenBank/DDBJ whole genome shotgun (WGS) entry which is preliminary data.</text>
</comment>
<proteinExistence type="predicted"/>
<evidence type="ECO:0000313" key="1">
    <source>
        <dbReference type="EMBL" id="OTP77826.1"/>
    </source>
</evidence>
<protein>
    <submittedName>
        <fullName evidence="1">Uncharacterized protein</fullName>
    </submittedName>
</protein>
<name>A0A242N3V7_CABSO</name>
<evidence type="ECO:0000313" key="2">
    <source>
        <dbReference type="Proteomes" id="UP000194546"/>
    </source>
</evidence>
<reference evidence="1 2" key="1">
    <citation type="submission" date="2017-03" db="EMBL/GenBank/DDBJ databases">
        <title>Genome analysis of strain PAMC 26510.</title>
        <authorList>
            <person name="Oh H.-M."/>
            <person name="Yang J.-A."/>
        </authorList>
    </citation>
    <scope>NUCLEOTIDE SEQUENCE [LARGE SCALE GENOMIC DNA]</scope>
    <source>
        <strain evidence="1 2">PAMC 26510</strain>
    </source>
</reference>
<sequence>MSALLFPFELVDNEQRLQHGAMRQLCVGRPQKQAGRFRL</sequence>
<dbReference type="Proteomes" id="UP000194546">
    <property type="component" value="Unassembled WGS sequence"/>
</dbReference>
<dbReference type="AlphaFoldDB" id="A0A242N3V7"/>
<accession>A0A242N3V7</accession>
<dbReference type="EMBL" id="NBTY01000051">
    <property type="protein sequence ID" value="OTP77826.1"/>
    <property type="molecule type" value="Genomic_DNA"/>
</dbReference>
<gene>
    <name evidence="1" type="ORF">PAMC26510_08045</name>
</gene>